<keyword evidence="3" id="KW-1185">Reference proteome</keyword>
<dbReference type="EMBL" id="KB644412">
    <property type="protein sequence ID" value="EPS30334.1"/>
    <property type="molecule type" value="Genomic_DNA"/>
</dbReference>
<name>S7ZJ96_PENO1</name>
<evidence type="ECO:0000313" key="3">
    <source>
        <dbReference type="Proteomes" id="UP000019376"/>
    </source>
</evidence>
<evidence type="ECO:0000313" key="2">
    <source>
        <dbReference type="EMBL" id="EPS30334.1"/>
    </source>
</evidence>
<reference evidence="2 3" key="1">
    <citation type="journal article" date="2013" name="PLoS ONE">
        <title>Genomic and secretomic analyses reveal unique features of the lignocellulolytic enzyme system of Penicillium decumbens.</title>
        <authorList>
            <person name="Liu G."/>
            <person name="Zhang L."/>
            <person name="Wei X."/>
            <person name="Zou G."/>
            <person name="Qin Y."/>
            <person name="Ma L."/>
            <person name="Li J."/>
            <person name="Zheng H."/>
            <person name="Wang S."/>
            <person name="Wang C."/>
            <person name="Xun L."/>
            <person name="Zhao G.-P."/>
            <person name="Zhou Z."/>
            <person name="Qu Y."/>
        </authorList>
    </citation>
    <scope>NUCLEOTIDE SEQUENCE [LARGE SCALE GENOMIC DNA]</scope>
    <source>
        <strain evidence="3">114-2 / CGMCC 5302</strain>
    </source>
</reference>
<proteinExistence type="predicted"/>
<dbReference type="Proteomes" id="UP000019376">
    <property type="component" value="Unassembled WGS sequence"/>
</dbReference>
<organism evidence="2 3">
    <name type="scientific">Penicillium oxalicum (strain 114-2 / CGMCC 5302)</name>
    <name type="common">Penicillium decumbens</name>
    <dbReference type="NCBI Taxonomy" id="933388"/>
    <lineage>
        <taxon>Eukaryota</taxon>
        <taxon>Fungi</taxon>
        <taxon>Dikarya</taxon>
        <taxon>Ascomycota</taxon>
        <taxon>Pezizomycotina</taxon>
        <taxon>Eurotiomycetes</taxon>
        <taxon>Eurotiomycetidae</taxon>
        <taxon>Eurotiales</taxon>
        <taxon>Aspergillaceae</taxon>
        <taxon>Penicillium</taxon>
    </lineage>
</organism>
<feature type="region of interest" description="Disordered" evidence="1">
    <location>
        <begin position="20"/>
        <end position="41"/>
    </location>
</feature>
<sequence length="158" mass="17405">MSARRCSGVVQRLLIRNTAAPVKPLPGTGNPDDRGPWGHTLRGVGFSQESTTQFNHRMAALRMEATDDGSGDIDDSQGRRTALTRVSNDLLRWLNVADFLLRDCLDISDLRYLGSKYHNVDHTCCVPKILFVSDSNAVLQESDYADDSVEGASAELPR</sequence>
<dbReference type="HOGENOM" id="CLU_1669991_0_0_1"/>
<protein>
    <submittedName>
        <fullName evidence="2">Uncharacterized protein</fullName>
    </submittedName>
</protein>
<dbReference type="AlphaFoldDB" id="S7ZJ96"/>
<evidence type="ECO:0000256" key="1">
    <source>
        <dbReference type="SAM" id="MobiDB-lite"/>
    </source>
</evidence>
<gene>
    <name evidence="2" type="ORF">PDE_05285</name>
</gene>
<accession>S7ZJ96</accession>